<dbReference type="AlphaFoldDB" id="A0A0E9XGU1"/>
<dbReference type="EMBL" id="GBXM01006718">
    <property type="protein sequence ID" value="JAI01860.1"/>
    <property type="molecule type" value="Transcribed_RNA"/>
</dbReference>
<proteinExistence type="predicted"/>
<evidence type="ECO:0000313" key="2">
    <source>
        <dbReference type="EMBL" id="JAI01860.1"/>
    </source>
</evidence>
<protein>
    <recommendedName>
        <fullName evidence="3">Secreted protein</fullName>
    </recommendedName>
</protein>
<reference evidence="2" key="1">
    <citation type="submission" date="2014-11" db="EMBL/GenBank/DDBJ databases">
        <authorList>
            <person name="Amaro Gonzalez C."/>
        </authorList>
    </citation>
    <scope>NUCLEOTIDE SEQUENCE</scope>
</reference>
<sequence length="64" mass="7340">MYAHTHTLSLALSLSLTHTHKHTQTNTDKCRLGPAQCEISLTQKKTTTIKAFLKTRQSTFYSYR</sequence>
<accession>A0A0E9XGU1</accession>
<name>A0A0E9XGU1_ANGAN</name>
<keyword evidence="1" id="KW-0732">Signal</keyword>
<feature type="chain" id="PRO_5002435011" description="Secreted protein" evidence="1">
    <location>
        <begin position="20"/>
        <end position="64"/>
    </location>
</feature>
<evidence type="ECO:0000256" key="1">
    <source>
        <dbReference type="SAM" id="SignalP"/>
    </source>
</evidence>
<feature type="signal peptide" evidence="1">
    <location>
        <begin position="1"/>
        <end position="19"/>
    </location>
</feature>
<organism evidence="2">
    <name type="scientific">Anguilla anguilla</name>
    <name type="common">European freshwater eel</name>
    <name type="synonym">Muraena anguilla</name>
    <dbReference type="NCBI Taxonomy" id="7936"/>
    <lineage>
        <taxon>Eukaryota</taxon>
        <taxon>Metazoa</taxon>
        <taxon>Chordata</taxon>
        <taxon>Craniata</taxon>
        <taxon>Vertebrata</taxon>
        <taxon>Euteleostomi</taxon>
        <taxon>Actinopterygii</taxon>
        <taxon>Neopterygii</taxon>
        <taxon>Teleostei</taxon>
        <taxon>Anguilliformes</taxon>
        <taxon>Anguillidae</taxon>
        <taxon>Anguilla</taxon>
    </lineage>
</organism>
<reference evidence="2" key="2">
    <citation type="journal article" date="2015" name="Fish Shellfish Immunol.">
        <title>Early steps in the European eel (Anguilla anguilla)-Vibrio vulnificus interaction in the gills: Role of the RtxA13 toxin.</title>
        <authorList>
            <person name="Callol A."/>
            <person name="Pajuelo D."/>
            <person name="Ebbesson L."/>
            <person name="Teles M."/>
            <person name="MacKenzie S."/>
            <person name="Amaro C."/>
        </authorList>
    </citation>
    <scope>NUCLEOTIDE SEQUENCE</scope>
</reference>
<evidence type="ECO:0008006" key="3">
    <source>
        <dbReference type="Google" id="ProtNLM"/>
    </source>
</evidence>